<evidence type="ECO:0000256" key="2">
    <source>
        <dbReference type="ARBA" id="ARBA00022723"/>
    </source>
</evidence>
<keyword evidence="5" id="KW-0539">Nucleus</keyword>
<comment type="subcellular location">
    <subcellularLocation>
        <location evidence="1">Nucleus</location>
    </subcellularLocation>
</comment>
<evidence type="ECO:0000256" key="1">
    <source>
        <dbReference type="ARBA" id="ARBA00004123"/>
    </source>
</evidence>
<dbReference type="GO" id="GO:0005634">
    <property type="term" value="C:nucleus"/>
    <property type="evidence" value="ECO:0007669"/>
    <property type="project" value="UniProtKB-SubCell"/>
</dbReference>
<dbReference type="PANTHER" id="PTHR46481">
    <property type="entry name" value="ZINC FINGER BED DOMAIN-CONTAINING PROTEIN 4"/>
    <property type="match status" value="1"/>
</dbReference>
<keyword evidence="3" id="KW-0863">Zinc-finger</keyword>
<dbReference type="WBParaSite" id="Gr19_v10_g4093.t1">
    <property type="protein sequence ID" value="Gr19_v10_g4093.t1"/>
    <property type="gene ID" value="Gr19_v10_g4093"/>
</dbReference>
<evidence type="ECO:0000259" key="6">
    <source>
        <dbReference type="Pfam" id="PF05699"/>
    </source>
</evidence>
<evidence type="ECO:0000256" key="4">
    <source>
        <dbReference type="ARBA" id="ARBA00022833"/>
    </source>
</evidence>
<dbReference type="InterPro" id="IPR012337">
    <property type="entry name" value="RNaseH-like_sf"/>
</dbReference>
<dbReference type="Proteomes" id="UP000887572">
    <property type="component" value="Unplaced"/>
</dbReference>
<keyword evidence="7" id="KW-1185">Reference proteome</keyword>
<proteinExistence type="predicted"/>
<evidence type="ECO:0000256" key="5">
    <source>
        <dbReference type="ARBA" id="ARBA00023242"/>
    </source>
</evidence>
<dbReference type="GO" id="GO:0008270">
    <property type="term" value="F:zinc ion binding"/>
    <property type="evidence" value="ECO:0007669"/>
    <property type="project" value="UniProtKB-KW"/>
</dbReference>
<dbReference type="InterPro" id="IPR008906">
    <property type="entry name" value="HATC_C_dom"/>
</dbReference>
<accession>A0A914HRW1</accession>
<sequence>MINHLKTKNHEDALKLFESENAEMTPKLTSVWAQKNAEADLQNKLDEQLVRIMVRQNVSFDDQDLQELVKLAYPGQQIFSRMHFTRSVIPCMAGEIRTNIVKQIGSNKFSITSDGWMKPSKFPALLSVTTHTISADFQRMDNVIATIEILSEHTGEEIARLIENFLVENGLSIGSIVACVRDNARNMQKSCRLLGIDSFQCSAHMYHLSVRDALRCNNDYLREISDLQRRPTNFSQNEWNNLKRLEENLEPLSREDFVIIGELCKVLKVFHVETCRLSQEQSTASAYIPTAKKILLFLRERRCRNADVQMISENLAQNLQVRLAAIESNKILRLSMLVDPRFAFDENFLLGFEWEILEDEFIHLIIREKDSVSTTTVAEARTAEFDDQEFAEVGIDPLDEDSMDIDLWARDAEFNLFRHGIVRLGRDENVFEWWSNNKFRFPLIAEGAKRFLSVPATSVSSERTFSMAGLLYANTLRNRLGAKMAENLMLIKASLKKTMLAPSV</sequence>
<evidence type="ECO:0000313" key="7">
    <source>
        <dbReference type="Proteomes" id="UP000887572"/>
    </source>
</evidence>
<protein>
    <submittedName>
        <fullName evidence="8">HAT C-terminal dimerisation domain-containing protein</fullName>
    </submittedName>
</protein>
<dbReference type="SUPFAM" id="SSF53098">
    <property type="entry name" value="Ribonuclease H-like"/>
    <property type="match status" value="1"/>
</dbReference>
<dbReference type="InterPro" id="IPR052035">
    <property type="entry name" value="ZnF_BED_domain_contain"/>
</dbReference>
<evidence type="ECO:0000313" key="8">
    <source>
        <dbReference type="WBParaSite" id="Gr19_v10_g4093.t1"/>
    </source>
</evidence>
<organism evidence="7 8">
    <name type="scientific">Globodera rostochiensis</name>
    <name type="common">Golden nematode worm</name>
    <name type="synonym">Heterodera rostochiensis</name>
    <dbReference type="NCBI Taxonomy" id="31243"/>
    <lineage>
        <taxon>Eukaryota</taxon>
        <taxon>Metazoa</taxon>
        <taxon>Ecdysozoa</taxon>
        <taxon>Nematoda</taxon>
        <taxon>Chromadorea</taxon>
        <taxon>Rhabditida</taxon>
        <taxon>Tylenchina</taxon>
        <taxon>Tylenchomorpha</taxon>
        <taxon>Tylenchoidea</taxon>
        <taxon>Heteroderidae</taxon>
        <taxon>Heteroderinae</taxon>
        <taxon>Globodera</taxon>
    </lineage>
</organism>
<dbReference type="Pfam" id="PF05699">
    <property type="entry name" value="Dimer_Tnp_hAT"/>
    <property type="match status" value="1"/>
</dbReference>
<keyword evidence="4" id="KW-0862">Zinc</keyword>
<dbReference type="GO" id="GO:0046983">
    <property type="term" value="F:protein dimerization activity"/>
    <property type="evidence" value="ECO:0007669"/>
    <property type="project" value="InterPro"/>
</dbReference>
<name>A0A914HRW1_GLORO</name>
<reference evidence="8" key="1">
    <citation type="submission" date="2022-11" db="UniProtKB">
        <authorList>
            <consortium name="WormBaseParasite"/>
        </authorList>
    </citation>
    <scope>IDENTIFICATION</scope>
</reference>
<dbReference type="PANTHER" id="PTHR46481:SF10">
    <property type="entry name" value="ZINC FINGER BED DOMAIN-CONTAINING PROTEIN 39"/>
    <property type="match status" value="1"/>
</dbReference>
<keyword evidence="2" id="KW-0479">Metal-binding</keyword>
<feature type="domain" description="HAT C-terminal dimerisation" evidence="6">
    <location>
        <begin position="426"/>
        <end position="493"/>
    </location>
</feature>
<dbReference type="AlphaFoldDB" id="A0A914HRW1"/>
<evidence type="ECO:0000256" key="3">
    <source>
        <dbReference type="ARBA" id="ARBA00022771"/>
    </source>
</evidence>